<dbReference type="PANTHER" id="PTHR36307">
    <property type="entry name" value="FLAGELLA BASAL BODY P-RING FORMATION PROTEIN FLGA"/>
    <property type="match status" value="1"/>
</dbReference>
<sequence>MRALIFVLCLCAGSQAQAETLVASRTLPARTIITETDITIAAGDTAGAATAITDVLGKETRATIYSGRPLFLSALSEPALIERNQFATLVYELGALTISAEGRAMERGAAGALVRVMNLSSRTIVQGTVQPDATISVSGSR</sequence>
<reference evidence="7" key="1">
    <citation type="submission" date="2016-09" db="EMBL/GenBank/DDBJ databases">
        <authorList>
            <person name="Wibberg D."/>
        </authorList>
    </citation>
    <scope>NUCLEOTIDE SEQUENCE [LARGE SCALE GENOMIC DNA]</scope>
</reference>
<comment type="subcellular location">
    <subcellularLocation>
        <location evidence="1 4">Periplasm</location>
    </subcellularLocation>
</comment>
<protein>
    <recommendedName>
        <fullName evidence="4">Flagella basal body P-ring formation protein FlgA</fullName>
    </recommendedName>
</protein>
<keyword evidence="3 4" id="KW-0574">Periplasm</keyword>
<evidence type="ECO:0000256" key="4">
    <source>
        <dbReference type="RuleBase" id="RU362063"/>
    </source>
</evidence>
<dbReference type="PANTHER" id="PTHR36307:SF1">
    <property type="entry name" value="FLAGELLA BASAL BODY P-RING FORMATION PROTEIN FLGA"/>
    <property type="match status" value="1"/>
</dbReference>
<dbReference type="Proteomes" id="UP000184085">
    <property type="component" value="Unassembled WGS sequence"/>
</dbReference>
<proteinExistence type="inferred from homology"/>
<gene>
    <name evidence="6" type="ORF">KARMA_3697</name>
</gene>
<evidence type="ECO:0000256" key="1">
    <source>
        <dbReference type="ARBA" id="ARBA00004418"/>
    </source>
</evidence>
<comment type="similarity">
    <text evidence="4">Belongs to the FlgA family.</text>
</comment>
<feature type="chain" id="PRO_5009735372" description="Flagella basal body P-ring formation protein FlgA" evidence="4">
    <location>
        <begin position="19"/>
        <end position="141"/>
    </location>
</feature>
<evidence type="ECO:0000256" key="3">
    <source>
        <dbReference type="ARBA" id="ARBA00022764"/>
    </source>
</evidence>
<dbReference type="NCBIfam" id="TIGR03170">
    <property type="entry name" value="flgA_cterm"/>
    <property type="match status" value="1"/>
</dbReference>
<evidence type="ECO:0000259" key="5">
    <source>
        <dbReference type="SMART" id="SM00858"/>
    </source>
</evidence>
<dbReference type="RefSeq" id="WP_072709059.1">
    <property type="nucleotide sequence ID" value="NZ_FMJB01000064.1"/>
</dbReference>
<evidence type="ECO:0000256" key="2">
    <source>
        <dbReference type="ARBA" id="ARBA00022729"/>
    </source>
</evidence>
<dbReference type="InterPro" id="IPR013974">
    <property type="entry name" value="SAF"/>
</dbReference>
<dbReference type="InterPro" id="IPR039246">
    <property type="entry name" value="Flagellar_FlgA"/>
</dbReference>
<comment type="function">
    <text evidence="4">Involved in the assembly process of the P-ring formation. It may associate with FlgF on the rod constituting a structure essential for the P-ring assembly or may act as a modulator protein for the P-ring assembly.</text>
</comment>
<dbReference type="InterPro" id="IPR017585">
    <property type="entry name" value="SAF_FlgA"/>
</dbReference>
<evidence type="ECO:0000313" key="7">
    <source>
        <dbReference type="Proteomes" id="UP000184085"/>
    </source>
</evidence>
<keyword evidence="2 4" id="KW-0732">Signal</keyword>
<dbReference type="GO" id="GO:0042597">
    <property type="term" value="C:periplasmic space"/>
    <property type="evidence" value="ECO:0007669"/>
    <property type="project" value="UniProtKB-SubCell"/>
</dbReference>
<keyword evidence="4" id="KW-1005">Bacterial flagellum biogenesis</keyword>
<dbReference type="InterPro" id="IPR036732">
    <property type="entry name" value="AFP_Neu5c_C_sf"/>
</dbReference>
<feature type="signal peptide" evidence="4">
    <location>
        <begin position="1"/>
        <end position="18"/>
    </location>
</feature>
<keyword evidence="7" id="KW-1185">Reference proteome</keyword>
<evidence type="ECO:0000313" key="6">
    <source>
        <dbReference type="EMBL" id="SCM69458.1"/>
    </source>
</evidence>
<dbReference type="EMBL" id="FMJB01000064">
    <property type="protein sequence ID" value="SCM69458.1"/>
    <property type="molecule type" value="Genomic_DNA"/>
</dbReference>
<dbReference type="GO" id="GO:0044780">
    <property type="term" value="P:bacterial-type flagellum assembly"/>
    <property type="evidence" value="ECO:0007669"/>
    <property type="project" value="InterPro"/>
</dbReference>
<dbReference type="AlphaFoldDB" id="A0A1M4N5W6"/>
<feature type="domain" description="SAF" evidence="5">
    <location>
        <begin position="18"/>
        <end position="76"/>
    </location>
</feature>
<dbReference type="Gene3D" id="3.90.1210.10">
    <property type="entry name" value="Antifreeze-like/N-acetylneuraminic acid synthase C-terminal domain"/>
    <property type="match status" value="1"/>
</dbReference>
<organism evidence="6 7">
    <name type="scientific">Donghicola eburneus</name>
    <dbReference type="NCBI Taxonomy" id="393278"/>
    <lineage>
        <taxon>Bacteria</taxon>
        <taxon>Pseudomonadati</taxon>
        <taxon>Pseudomonadota</taxon>
        <taxon>Alphaproteobacteria</taxon>
        <taxon>Rhodobacterales</taxon>
        <taxon>Roseobacteraceae</taxon>
        <taxon>Donghicola</taxon>
    </lineage>
</organism>
<accession>A0A1M4N5W6</accession>
<name>A0A1M4N5W6_9RHOB</name>
<dbReference type="SMART" id="SM00858">
    <property type="entry name" value="SAF"/>
    <property type="match status" value="1"/>
</dbReference>
<dbReference type="Gene3D" id="2.30.30.760">
    <property type="match status" value="1"/>
</dbReference>
<dbReference type="Pfam" id="PF13144">
    <property type="entry name" value="ChapFlgA"/>
    <property type="match status" value="1"/>
</dbReference>
<dbReference type="SUPFAM" id="SSF51269">
    <property type="entry name" value="AFP III-like domain"/>
    <property type="match status" value="1"/>
</dbReference>